<dbReference type="InterPro" id="IPR001128">
    <property type="entry name" value="Cyt_P450"/>
</dbReference>
<reference evidence="5" key="1">
    <citation type="submission" date="2016-10" db="EMBL/GenBank/DDBJ databases">
        <authorList>
            <person name="Varghese N."/>
            <person name="Submissions S."/>
        </authorList>
    </citation>
    <scope>NUCLEOTIDE SEQUENCE [LARGE SCALE GENOMIC DNA]</scope>
    <source>
        <strain evidence="5">DSM 44675</strain>
    </source>
</reference>
<dbReference type="RefSeq" id="WP_083576551.1">
    <property type="nucleotide sequence ID" value="NZ_FOAW01000003.1"/>
</dbReference>
<sequence>MTRPPVLGTSRAELAETYDRGRLSFLLDAAELGPIVELWPGTFLVSGHREVHEVLVGSNRKFLSTQNFLRSKVSGDLGSESVQRWMRSRKAASAALASRRRLDDHQVELAHDTNAIVRSWLGRAVGERELIDTLQVLTSASISRYCFGTRDFDEIPSLAQELLDSLFPITASPFVLPRWLRWRPSDLRVRRALRNLESAVAKLARAPGTDGLCDDLQSADLPPKDVVQMIISTLLAAHGVPASAILWGMVELGGRGAVQEQLRGEGGEGALTRVVSETLRLWPPSWMLGRDAAEDIPFGDWEMKKGSVVMVSSWVTHRVSPTFAPTGGDFRPERWIDAAPQRGEFIPFGGGPRWCVGAKFAERELSTVLGEIVRNSTMRIQLSGAELKVNERRTLTPEGFSMRFYDPVGA</sequence>
<dbReference type="EMBL" id="FOAW01000003">
    <property type="protein sequence ID" value="SEK67361.1"/>
    <property type="molecule type" value="Genomic_DNA"/>
</dbReference>
<dbReference type="AlphaFoldDB" id="A0A1H7IXX1"/>
<dbReference type="GO" id="GO:0004497">
    <property type="term" value="F:monooxygenase activity"/>
    <property type="evidence" value="ECO:0007669"/>
    <property type="project" value="UniProtKB-KW"/>
</dbReference>
<evidence type="ECO:0000313" key="5">
    <source>
        <dbReference type="Proteomes" id="UP000198677"/>
    </source>
</evidence>
<dbReference type="PRINTS" id="PR00359">
    <property type="entry name" value="BP450"/>
</dbReference>
<keyword evidence="3" id="KW-0560">Oxidoreductase</keyword>
<dbReference type="Gene3D" id="1.10.630.10">
    <property type="entry name" value="Cytochrome P450"/>
    <property type="match status" value="1"/>
</dbReference>
<dbReference type="PROSITE" id="PS00086">
    <property type="entry name" value="CYTOCHROME_P450"/>
    <property type="match status" value="1"/>
</dbReference>
<dbReference type="PANTHER" id="PTHR24305">
    <property type="entry name" value="CYTOCHROME P450"/>
    <property type="match status" value="1"/>
</dbReference>
<keyword evidence="3" id="KW-0408">Iron</keyword>
<dbReference type="InterPro" id="IPR017972">
    <property type="entry name" value="Cyt_P450_CS"/>
</dbReference>
<dbReference type="PRINTS" id="PR00385">
    <property type="entry name" value="P450"/>
</dbReference>
<keyword evidence="3" id="KW-0349">Heme</keyword>
<protein>
    <submittedName>
        <fullName evidence="4">Cytochrome P450</fullName>
    </submittedName>
</protein>
<name>A0A1H7IXX1_9NOCA</name>
<dbReference type="CDD" id="cd00302">
    <property type="entry name" value="cytochrome_P450"/>
    <property type="match status" value="1"/>
</dbReference>
<keyword evidence="3" id="KW-0503">Monooxygenase</keyword>
<gene>
    <name evidence="4" type="ORF">SAMN05444583_10331</name>
</gene>
<dbReference type="Pfam" id="PF00067">
    <property type="entry name" value="p450"/>
    <property type="match status" value="1"/>
</dbReference>
<dbReference type="GO" id="GO:0016705">
    <property type="term" value="F:oxidoreductase activity, acting on paired donors, with incorporation or reduction of molecular oxygen"/>
    <property type="evidence" value="ECO:0007669"/>
    <property type="project" value="InterPro"/>
</dbReference>
<evidence type="ECO:0000256" key="3">
    <source>
        <dbReference type="RuleBase" id="RU000461"/>
    </source>
</evidence>
<dbReference type="Proteomes" id="UP000198677">
    <property type="component" value="Unassembled WGS sequence"/>
</dbReference>
<dbReference type="GO" id="GO:0005506">
    <property type="term" value="F:iron ion binding"/>
    <property type="evidence" value="ECO:0007669"/>
    <property type="project" value="InterPro"/>
</dbReference>
<dbReference type="InterPro" id="IPR036396">
    <property type="entry name" value="Cyt_P450_sf"/>
</dbReference>
<dbReference type="InterPro" id="IPR002397">
    <property type="entry name" value="Cyt_P450_B"/>
</dbReference>
<keyword evidence="5" id="KW-1185">Reference proteome</keyword>
<keyword evidence="3" id="KW-0479">Metal-binding</keyword>
<dbReference type="PANTHER" id="PTHR24305:SF166">
    <property type="entry name" value="CYTOCHROME P450 12A4, MITOCHONDRIAL-RELATED"/>
    <property type="match status" value="1"/>
</dbReference>
<organism evidence="4 5">
    <name type="scientific">Rhodococcus maanshanensis</name>
    <dbReference type="NCBI Taxonomy" id="183556"/>
    <lineage>
        <taxon>Bacteria</taxon>
        <taxon>Bacillati</taxon>
        <taxon>Actinomycetota</taxon>
        <taxon>Actinomycetes</taxon>
        <taxon>Mycobacteriales</taxon>
        <taxon>Nocardiaceae</taxon>
        <taxon>Rhodococcus</taxon>
    </lineage>
</organism>
<evidence type="ECO:0000256" key="2">
    <source>
        <dbReference type="ARBA" id="ARBA00010617"/>
    </source>
</evidence>
<comment type="cofactor">
    <cofactor evidence="1">
        <name>heme</name>
        <dbReference type="ChEBI" id="CHEBI:30413"/>
    </cofactor>
</comment>
<dbReference type="InterPro" id="IPR050121">
    <property type="entry name" value="Cytochrome_P450_monoxygenase"/>
</dbReference>
<dbReference type="SUPFAM" id="SSF48264">
    <property type="entry name" value="Cytochrome P450"/>
    <property type="match status" value="1"/>
</dbReference>
<accession>A0A1H7IXX1</accession>
<dbReference type="OrthoDB" id="7376058at2"/>
<dbReference type="GO" id="GO:0020037">
    <property type="term" value="F:heme binding"/>
    <property type="evidence" value="ECO:0007669"/>
    <property type="project" value="InterPro"/>
</dbReference>
<evidence type="ECO:0000313" key="4">
    <source>
        <dbReference type="EMBL" id="SEK67361.1"/>
    </source>
</evidence>
<evidence type="ECO:0000256" key="1">
    <source>
        <dbReference type="ARBA" id="ARBA00001971"/>
    </source>
</evidence>
<proteinExistence type="inferred from homology"/>
<comment type="similarity">
    <text evidence="2 3">Belongs to the cytochrome P450 family.</text>
</comment>